<dbReference type="InterPro" id="IPR036737">
    <property type="entry name" value="OmpA-like_sf"/>
</dbReference>
<dbReference type="InterPro" id="IPR054121">
    <property type="entry name" value="ArfA_BON-like"/>
</dbReference>
<evidence type="ECO:0000256" key="3">
    <source>
        <dbReference type="ARBA" id="ARBA00023237"/>
    </source>
</evidence>
<dbReference type="Pfam" id="PF21923">
    <property type="entry name" value="BON_like"/>
    <property type="match status" value="1"/>
</dbReference>
<feature type="compositionally biased region" description="Pro residues" evidence="5">
    <location>
        <begin position="205"/>
        <end position="223"/>
    </location>
</feature>
<dbReference type="InterPro" id="IPR006664">
    <property type="entry name" value="OMP_bac"/>
</dbReference>
<sequence length="359" mass="36869">MPGSENRTVTGWRKVSRFYRRPPGFGWLLALVTIPLLLALIGYGITDRSKLDINAPNINAPNVAAPSVPSVSLPALSFAPLAILRNGNVVTLNGDVPDIATRTGLLDMLKGVFGSGIELVDNLNIKPGVKVPDVAALGSLFKAALTMPDFKFKIDGDTVTLIGTAASEAVKSAVTAAAKAAWPNLNLLNNIQVSTEEVQAAPSAPESPAPTPTPTPTPAPAPAPSGSAPAQTPAPSPAGDCGNLQADITALMSTPVRFVTNGYTLAVGTQQQLSRVAEKLKGCHNARVAVNGYTDNTGNDGINVPLSTARAKSVADFLVSQGVPADSVTSKGFGSADPVASNATPDGRAQNRRVAITVS</sequence>
<reference evidence="8 9" key="1">
    <citation type="submission" date="2015-05" db="EMBL/GenBank/DDBJ databases">
        <title>Genome sequence of Mycobacterium heraklionense Davo strain.</title>
        <authorList>
            <person name="Greninger A.L."/>
            <person name="Cunningham G."/>
            <person name="Miller S."/>
        </authorList>
    </citation>
    <scope>NUCLEOTIDE SEQUENCE [LARGE SCALE GENOMIC DNA]</scope>
    <source>
        <strain evidence="8 9">Davo</strain>
    </source>
</reference>
<evidence type="ECO:0000256" key="4">
    <source>
        <dbReference type="PROSITE-ProRule" id="PRU00473"/>
    </source>
</evidence>
<evidence type="ECO:0000256" key="2">
    <source>
        <dbReference type="ARBA" id="ARBA00023136"/>
    </source>
</evidence>
<feature type="domain" description="OmpA-like" evidence="7">
    <location>
        <begin position="245"/>
        <end position="359"/>
    </location>
</feature>
<feature type="compositionally biased region" description="Low complexity" evidence="5">
    <location>
        <begin position="224"/>
        <end position="233"/>
    </location>
</feature>
<dbReference type="SUPFAM" id="SSF103088">
    <property type="entry name" value="OmpA-like"/>
    <property type="match status" value="1"/>
</dbReference>
<dbReference type="Gene3D" id="3.40.1520.20">
    <property type="match status" value="1"/>
</dbReference>
<dbReference type="CDD" id="cd07185">
    <property type="entry name" value="OmpA_C-like"/>
    <property type="match status" value="1"/>
</dbReference>
<keyword evidence="6" id="KW-1133">Transmembrane helix</keyword>
<dbReference type="Proteomes" id="UP000036464">
    <property type="component" value="Unassembled WGS sequence"/>
</dbReference>
<feature type="region of interest" description="Disordered" evidence="5">
    <location>
        <begin position="196"/>
        <end position="241"/>
    </location>
</feature>
<evidence type="ECO:0000313" key="9">
    <source>
        <dbReference type="Proteomes" id="UP000036464"/>
    </source>
</evidence>
<dbReference type="PANTHER" id="PTHR30329">
    <property type="entry name" value="STATOR ELEMENT OF FLAGELLAR MOTOR COMPLEX"/>
    <property type="match status" value="1"/>
</dbReference>
<keyword evidence="6" id="KW-0812">Transmembrane</keyword>
<comment type="caution">
    <text evidence="8">The sequence shown here is derived from an EMBL/GenBank/DDBJ whole genome shotgun (WGS) entry which is preliminary data.</text>
</comment>
<dbReference type="PROSITE" id="PS51123">
    <property type="entry name" value="OMPA_2"/>
    <property type="match status" value="1"/>
</dbReference>
<name>A0ABR5FL50_9MYCO</name>
<evidence type="ECO:0000256" key="1">
    <source>
        <dbReference type="ARBA" id="ARBA00004442"/>
    </source>
</evidence>
<dbReference type="EMBL" id="LDPO01000001">
    <property type="protein sequence ID" value="KLO31737.1"/>
    <property type="molecule type" value="Genomic_DNA"/>
</dbReference>
<dbReference type="InterPro" id="IPR006665">
    <property type="entry name" value="OmpA-like"/>
</dbReference>
<evidence type="ECO:0000256" key="5">
    <source>
        <dbReference type="SAM" id="MobiDB-lite"/>
    </source>
</evidence>
<keyword evidence="3" id="KW-0998">Cell outer membrane</keyword>
<proteinExistence type="predicted"/>
<feature type="transmembrane region" description="Helical" evidence="6">
    <location>
        <begin position="25"/>
        <end position="45"/>
    </location>
</feature>
<feature type="region of interest" description="Disordered" evidence="5">
    <location>
        <begin position="329"/>
        <end position="350"/>
    </location>
</feature>
<keyword evidence="2 4" id="KW-0472">Membrane</keyword>
<comment type="subcellular location">
    <subcellularLocation>
        <location evidence="1">Cell outer membrane</location>
    </subcellularLocation>
</comment>
<dbReference type="Pfam" id="PF00691">
    <property type="entry name" value="OmpA"/>
    <property type="match status" value="1"/>
</dbReference>
<dbReference type="InterPro" id="IPR050330">
    <property type="entry name" value="Bact_OuterMem_StrucFunc"/>
</dbReference>
<keyword evidence="9" id="KW-1185">Reference proteome</keyword>
<evidence type="ECO:0000259" key="7">
    <source>
        <dbReference type="PROSITE" id="PS51123"/>
    </source>
</evidence>
<dbReference type="PANTHER" id="PTHR30329:SF21">
    <property type="entry name" value="LIPOPROTEIN YIAD-RELATED"/>
    <property type="match status" value="1"/>
</dbReference>
<organism evidence="8 9">
    <name type="scientific">Mycolicibacter heraklionensis</name>
    <dbReference type="NCBI Taxonomy" id="512402"/>
    <lineage>
        <taxon>Bacteria</taxon>
        <taxon>Bacillati</taxon>
        <taxon>Actinomycetota</taxon>
        <taxon>Actinomycetes</taxon>
        <taxon>Mycobacteriales</taxon>
        <taxon>Mycobacteriaceae</taxon>
        <taxon>Mycolicibacter</taxon>
    </lineage>
</organism>
<protein>
    <submittedName>
        <fullName evidence="8">Membrane protein</fullName>
    </submittedName>
</protein>
<evidence type="ECO:0000256" key="6">
    <source>
        <dbReference type="SAM" id="Phobius"/>
    </source>
</evidence>
<dbReference type="PRINTS" id="PR01021">
    <property type="entry name" value="OMPADOMAIN"/>
</dbReference>
<evidence type="ECO:0000313" key="8">
    <source>
        <dbReference type="EMBL" id="KLO31737.1"/>
    </source>
</evidence>
<dbReference type="PRINTS" id="PR01023">
    <property type="entry name" value="NAFLGMOTY"/>
</dbReference>
<gene>
    <name evidence="8" type="ORF">ABW16_02695</name>
</gene>
<dbReference type="Gene3D" id="3.30.1330.60">
    <property type="entry name" value="OmpA-like domain"/>
    <property type="match status" value="1"/>
</dbReference>
<accession>A0ABR5FL50</accession>